<dbReference type="Proteomes" id="UP000574390">
    <property type="component" value="Unassembled WGS sequence"/>
</dbReference>
<feature type="compositionally biased region" description="Basic and acidic residues" evidence="1">
    <location>
        <begin position="56"/>
        <end position="66"/>
    </location>
</feature>
<feature type="region of interest" description="Disordered" evidence="1">
    <location>
        <begin position="1"/>
        <end position="66"/>
    </location>
</feature>
<accession>A0A7J6TLK2</accession>
<dbReference type="EMBL" id="JABANM010006272">
    <property type="protein sequence ID" value="KAF4746194.1"/>
    <property type="molecule type" value="Genomic_DNA"/>
</dbReference>
<evidence type="ECO:0000256" key="1">
    <source>
        <dbReference type="SAM" id="MobiDB-lite"/>
    </source>
</evidence>
<gene>
    <name evidence="2" type="ORF">FOZ62_019626</name>
</gene>
<evidence type="ECO:0000313" key="3">
    <source>
        <dbReference type="Proteomes" id="UP000574390"/>
    </source>
</evidence>
<reference evidence="2 3" key="1">
    <citation type="submission" date="2020-04" db="EMBL/GenBank/DDBJ databases">
        <title>Perkinsus olseni comparative genomics.</title>
        <authorList>
            <person name="Bogema D.R."/>
        </authorList>
    </citation>
    <scope>NUCLEOTIDE SEQUENCE [LARGE SCALE GENOMIC DNA]</scope>
    <source>
        <strain evidence="2">ATCC PRA-205</strain>
    </source>
</reference>
<feature type="compositionally biased region" description="Basic and acidic residues" evidence="1">
    <location>
        <begin position="20"/>
        <end position="34"/>
    </location>
</feature>
<name>A0A7J6TLK2_PEROL</name>
<organism evidence="2 3">
    <name type="scientific">Perkinsus olseni</name>
    <name type="common">Perkinsus atlanticus</name>
    <dbReference type="NCBI Taxonomy" id="32597"/>
    <lineage>
        <taxon>Eukaryota</taxon>
        <taxon>Sar</taxon>
        <taxon>Alveolata</taxon>
        <taxon>Perkinsozoa</taxon>
        <taxon>Perkinsea</taxon>
        <taxon>Perkinsida</taxon>
        <taxon>Perkinsidae</taxon>
        <taxon>Perkinsus</taxon>
    </lineage>
</organism>
<dbReference type="AlphaFoldDB" id="A0A7J6TLK2"/>
<feature type="non-terminal residue" evidence="2">
    <location>
        <position position="1"/>
    </location>
</feature>
<comment type="caution">
    <text evidence="2">The sequence shown here is derived from an EMBL/GenBank/DDBJ whole genome shotgun (WGS) entry which is preliminary data.</text>
</comment>
<proteinExistence type="predicted"/>
<sequence>PDIEEHRLDAPSSPGELEEAIDRSRLTTEADRPVESLLPDDEMRALAAGSISSREGGYRSKSERSLVDRDDRIRGSVVVEADVDRFEGISNPFSATEEEVADAGVGCQGRRGSTEKLRESVLDTVYSRYANNNAAGMTAITTLSDFCPNIRSAAEFDPDEYVRRIED</sequence>
<protein>
    <submittedName>
        <fullName evidence="2">Uncharacterized protein</fullName>
    </submittedName>
</protein>
<evidence type="ECO:0000313" key="2">
    <source>
        <dbReference type="EMBL" id="KAF4746194.1"/>
    </source>
</evidence>
<feature type="non-terminal residue" evidence="2">
    <location>
        <position position="167"/>
    </location>
</feature>